<sequence>MSDTESTSANSSKSEAIAERIRAAILEHRLAPGAKLTEAQLCEVFDVKRGPIRQALAQLATDRLVDLEPNRGAFVASPSLQEVHEVFEMRRIIELAVVEKICSGHGMRRLKSIGSMIGRERKAFETRDFSSWIRLSGEFHTELAQLTGNTVLCDCLNGLVARSTLISALYESLGRSPCSFEDHEAILAALDAGDAKAAAALMSRHLQSVELKMLERPARGAADLHEVFGSMSGATSGAMSGATSVPKISAKSMETGGAMNGAGKASFEEASVKSSKRKSAPS</sequence>
<dbReference type="Gene3D" id="1.20.120.530">
    <property type="entry name" value="GntR ligand-binding domain-like"/>
    <property type="match status" value="1"/>
</dbReference>
<dbReference type="PROSITE" id="PS50949">
    <property type="entry name" value="HTH_GNTR"/>
    <property type="match status" value="1"/>
</dbReference>
<accession>A0ABV3WH47</accession>
<gene>
    <name evidence="6" type="ORF">AB3X84_21395</name>
</gene>
<reference evidence="6 7" key="1">
    <citation type="submission" date="2024-07" db="EMBL/GenBank/DDBJ databases">
        <title>A survey of Mimosa microsymbionts across Brazilian biomes reveals a high diversity of Paraburkholderia nodulating endemic species, but also that Cupriavidus is common as a symbiont of widespread species.</title>
        <authorList>
            <person name="Rouws L."/>
            <person name="Barauna A."/>
            <person name="Beukes C."/>
            <person name="Rouws J.R.C."/>
            <person name="De Faria S.M."/>
            <person name="Gross E."/>
            <person name="Bueno Dos Reis Junior F."/>
            <person name="Simon M.F."/>
            <person name="Maluk M."/>
            <person name="Odee D.W."/>
            <person name="Kenicer G."/>
            <person name="Young J.P.W."/>
            <person name="Reis V.M."/>
            <person name="Zilli J."/>
            <person name="James E.K."/>
        </authorList>
    </citation>
    <scope>NUCLEOTIDE SEQUENCE [LARGE SCALE GENOMIC DNA]</scope>
    <source>
        <strain evidence="6 7">BR14375</strain>
    </source>
</reference>
<evidence type="ECO:0000259" key="5">
    <source>
        <dbReference type="PROSITE" id="PS50949"/>
    </source>
</evidence>
<feature type="domain" description="HTH gntR-type" evidence="5">
    <location>
        <begin position="11"/>
        <end position="78"/>
    </location>
</feature>
<keyword evidence="3" id="KW-0804">Transcription</keyword>
<dbReference type="InterPro" id="IPR000524">
    <property type="entry name" value="Tscrpt_reg_HTH_GntR"/>
</dbReference>
<dbReference type="SUPFAM" id="SSF46785">
    <property type="entry name" value="Winged helix' DNA-binding domain"/>
    <property type="match status" value="1"/>
</dbReference>
<name>A0ABV3WH47_9BURK</name>
<dbReference type="EMBL" id="JBFPKE010000008">
    <property type="protein sequence ID" value="MEX3752551.1"/>
    <property type="molecule type" value="Genomic_DNA"/>
</dbReference>
<dbReference type="PANTHER" id="PTHR43537">
    <property type="entry name" value="TRANSCRIPTIONAL REGULATOR, GNTR FAMILY"/>
    <property type="match status" value="1"/>
</dbReference>
<dbReference type="SMART" id="SM00895">
    <property type="entry name" value="FCD"/>
    <property type="match status" value="1"/>
</dbReference>
<dbReference type="RefSeq" id="WP_310110150.1">
    <property type="nucleotide sequence ID" value="NZ_CP168531.1"/>
</dbReference>
<dbReference type="InterPro" id="IPR008920">
    <property type="entry name" value="TF_FadR/GntR_C"/>
</dbReference>
<dbReference type="SUPFAM" id="SSF48008">
    <property type="entry name" value="GntR ligand-binding domain-like"/>
    <property type="match status" value="1"/>
</dbReference>
<organism evidence="6 7">
    <name type="scientific">Paraburkholderia phenoliruptrix</name>
    <dbReference type="NCBI Taxonomy" id="252970"/>
    <lineage>
        <taxon>Bacteria</taxon>
        <taxon>Pseudomonadati</taxon>
        <taxon>Pseudomonadota</taxon>
        <taxon>Betaproteobacteria</taxon>
        <taxon>Burkholderiales</taxon>
        <taxon>Burkholderiaceae</taxon>
        <taxon>Paraburkholderia</taxon>
    </lineage>
</organism>
<dbReference type="InterPro" id="IPR036388">
    <property type="entry name" value="WH-like_DNA-bd_sf"/>
</dbReference>
<dbReference type="SMART" id="SM00345">
    <property type="entry name" value="HTH_GNTR"/>
    <property type="match status" value="1"/>
</dbReference>
<dbReference type="CDD" id="cd07377">
    <property type="entry name" value="WHTH_GntR"/>
    <property type="match status" value="1"/>
</dbReference>
<evidence type="ECO:0000313" key="6">
    <source>
        <dbReference type="EMBL" id="MEX3752551.1"/>
    </source>
</evidence>
<proteinExistence type="predicted"/>
<evidence type="ECO:0000313" key="7">
    <source>
        <dbReference type="Proteomes" id="UP001558535"/>
    </source>
</evidence>
<dbReference type="InterPro" id="IPR036390">
    <property type="entry name" value="WH_DNA-bd_sf"/>
</dbReference>
<evidence type="ECO:0000256" key="2">
    <source>
        <dbReference type="ARBA" id="ARBA00023125"/>
    </source>
</evidence>
<dbReference type="Proteomes" id="UP001558535">
    <property type="component" value="Unassembled WGS sequence"/>
</dbReference>
<dbReference type="Pfam" id="PF07729">
    <property type="entry name" value="FCD"/>
    <property type="match status" value="1"/>
</dbReference>
<comment type="caution">
    <text evidence="6">The sequence shown here is derived from an EMBL/GenBank/DDBJ whole genome shotgun (WGS) entry which is preliminary data.</text>
</comment>
<dbReference type="Gene3D" id="1.10.10.10">
    <property type="entry name" value="Winged helix-like DNA-binding domain superfamily/Winged helix DNA-binding domain"/>
    <property type="match status" value="1"/>
</dbReference>
<dbReference type="PANTHER" id="PTHR43537:SF53">
    <property type="entry name" value="HTH-TYPE TRANSCRIPTIONAL REPRESSOR NANR"/>
    <property type="match status" value="1"/>
</dbReference>
<keyword evidence="2" id="KW-0238">DNA-binding</keyword>
<evidence type="ECO:0000256" key="3">
    <source>
        <dbReference type="ARBA" id="ARBA00023163"/>
    </source>
</evidence>
<keyword evidence="1" id="KW-0805">Transcription regulation</keyword>
<evidence type="ECO:0000256" key="1">
    <source>
        <dbReference type="ARBA" id="ARBA00023015"/>
    </source>
</evidence>
<keyword evidence="7" id="KW-1185">Reference proteome</keyword>
<protein>
    <submittedName>
        <fullName evidence="6">GntR family transcriptional regulator</fullName>
    </submittedName>
</protein>
<evidence type="ECO:0000256" key="4">
    <source>
        <dbReference type="SAM" id="MobiDB-lite"/>
    </source>
</evidence>
<feature type="region of interest" description="Disordered" evidence="4">
    <location>
        <begin position="253"/>
        <end position="282"/>
    </location>
</feature>
<dbReference type="InterPro" id="IPR011711">
    <property type="entry name" value="GntR_C"/>
</dbReference>
<dbReference type="Pfam" id="PF00392">
    <property type="entry name" value="GntR"/>
    <property type="match status" value="1"/>
</dbReference>